<evidence type="ECO:0000313" key="5">
    <source>
        <dbReference type="Proteomes" id="UP000824193"/>
    </source>
</evidence>
<dbReference type="PANTHER" id="PTHR20953">
    <property type="entry name" value="KINASE-RELATED"/>
    <property type="match status" value="1"/>
</dbReference>
<dbReference type="CDD" id="cd00009">
    <property type="entry name" value="AAA"/>
    <property type="match status" value="1"/>
</dbReference>
<dbReference type="Pfam" id="PF19568">
    <property type="entry name" value="Spore_III_AA"/>
    <property type="match status" value="1"/>
</dbReference>
<dbReference type="InterPro" id="IPR045735">
    <property type="entry name" value="Spore_III_AA_AAA+_ATPase"/>
</dbReference>
<protein>
    <submittedName>
        <fullName evidence="4">Flp pilus assembly complex ATPase component TadA</fullName>
    </submittedName>
</protein>
<dbReference type="SUPFAM" id="SSF52540">
    <property type="entry name" value="P-loop containing nucleoside triphosphate hydrolases"/>
    <property type="match status" value="1"/>
</dbReference>
<proteinExistence type="predicted"/>
<feature type="domain" description="AAA+ ATPase" evidence="3">
    <location>
        <begin position="146"/>
        <end position="279"/>
    </location>
</feature>
<dbReference type="GO" id="GO:0005524">
    <property type="term" value="F:ATP binding"/>
    <property type="evidence" value="ECO:0007669"/>
    <property type="project" value="UniProtKB-KW"/>
</dbReference>
<evidence type="ECO:0000256" key="1">
    <source>
        <dbReference type="ARBA" id="ARBA00022741"/>
    </source>
</evidence>
<sequence>MDEYYTAIRRLPGFLRRPLEELSPRQAQTIHEIHLRSGRPVVLTCADGQFCLPGQGAGQGGSTLTHAQLQECFYSLCEHSVHSYEQQLVRGFFTLPGGHRVGVAGLFHMQGQAMKGLCTVTSLNIRVARTVTGELPAQLRDHLLGPFRGLVLVGPPGSGKTTLLRSISALLSRAGRKVSVVDERMEIWPCAPGGFAAPVPLHCDVLSGCDKQEGIVSALRSLGPQVILCDELGDEGDFAAVCAGSKGGVSFVCTVHGDTPEAVEQRFCATREQLAKSFSCIGVLAGASRPGAVRQVCWL</sequence>
<dbReference type="EMBL" id="DXFW01000012">
    <property type="protein sequence ID" value="HIX05358.1"/>
    <property type="molecule type" value="Genomic_DNA"/>
</dbReference>
<dbReference type="SMART" id="SM00382">
    <property type="entry name" value="AAA"/>
    <property type="match status" value="1"/>
</dbReference>
<dbReference type="InterPro" id="IPR027417">
    <property type="entry name" value="P-loop_NTPase"/>
</dbReference>
<evidence type="ECO:0000256" key="2">
    <source>
        <dbReference type="ARBA" id="ARBA00022840"/>
    </source>
</evidence>
<keyword evidence="2" id="KW-0067">ATP-binding</keyword>
<dbReference type="InterPro" id="IPR003593">
    <property type="entry name" value="AAA+_ATPase"/>
</dbReference>
<evidence type="ECO:0000259" key="3">
    <source>
        <dbReference type="SMART" id="SM00382"/>
    </source>
</evidence>
<dbReference type="Proteomes" id="UP000824193">
    <property type="component" value="Unassembled WGS sequence"/>
</dbReference>
<dbReference type="Gene3D" id="3.40.50.300">
    <property type="entry name" value="P-loop containing nucleotide triphosphate hydrolases"/>
    <property type="match status" value="1"/>
</dbReference>
<accession>A0A9D1V3N3</accession>
<dbReference type="AlphaFoldDB" id="A0A9D1V3N3"/>
<dbReference type="PANTHER" id="PTHR20953:SF3">
    <property type="entry name" value="P-LOOP CONTAINING NUCLEOSIDE TRIPHOSPHATE HYDROLASES SUPERFAMILY PROTEIN"/>
    <property type="match status" value="1"/>
</dbReference>
<reference evidence="4" key="1">
    <citation type="journal article" date="2021" name="PeerJ">
        <title>Extensive microbial diversity within the chicken gut microbiome revealed by metagenomics and culture.</title>
        <authorList>
            <person name="Gilroy R."/>
            <person name="Ravi A."/>
            <person name="Getino M."/>
            <person name="Pursley I."/>
            <person name="Horton D.L."/>
            <person name="Alikhan N.F."/>
            <person name="Baker D."/>
            <person name="Gharbi K."/>
            <person name="Hall N."/>
            <person name="Watson M."/>
            <person name="Adriaenssens E.M."/>
            <person name="Foster-Nyarko E."/>
            <person name="Jarju S."/>
            <person name="Secka A."/>
            <person name="Antonio M."/>
            <person name="Oren A."/>
            <person name="Chaudhuri R.R."/>
            <person name="La Ragione R."/>
            <person name="Hildebrand F."/>
            <person name="Pallen M.J."/>
        </authorList>
    </citation>
    <scope>NUCLEOTIDE SEQUENCE</scope>
    <source>
        <strain evidence="4">2239</strain>
    </source>
</reference>
<gene>
    <name evidence="4" type="primary">tadA</name>
    <name evidence="4" type="ORF">H9865_04510</name>
</gene>
<reference evidence="4" key="2">
    <citation type="submission" date="2021-04" db="EMBL/GenBank/DDBJ databases">
        <authorList>
            <person name="Gilroy R."/>
        </authorList>
    </citation>
    <scope>NUCLEOTIDE SEQUENCE</scope>
    <source>
        <strain evidence="4">2239</strain>
    </source>
</reference>
<organism evidence="4 5">
    <name type="scientific">Candidatus Allofournierella pullicola</name>
    <dbReference type="NCBI Taxonomy" id="2838596"/>
    <lineage>
        <taxon>Bacteria</taxon>
        <taxon>Bacillati</taxon>
        <taxon>Bacillota</taxon>
        <taxon>Clostridia</taxon>
        <taxon>Eubacteriales</taxon>
        <taxon>Oscillospiraceae</taxon>
        <taxon>Allofournierella</taxon>
    </lineage>
</organism>
<comment type="caution">
    <text evidence="4">The sequence shown here is derived from an EMBL/GenBank/DDBJ whole genome shotgun (WGS) entry which is preliminary data.</text>
</comment>
<keyword evidence="1" id="KW-0547">Nucleotide-binding</keyword>
<evidence type="ECO:0000313" key="4">
    <source>
        <dbReference type="EMBL" id="HIX05358.1"/>
    </source>
</evidence>
<name>A0A9D1V3N3_9FIRM</name>